<gene>
    <name evidence="1" type="ORF">EVAR_17168_1</name>
</gene>
<evidence type="ECO:0000313" key="2">
    <source>
        <dbReference type="Proteomes" id="UP000299102"/>
    </source>
</evidence>
<organism evidence="1 2">
    <name type="scientific">Eumeta variegata</name>
    <name type="common">Bagworm moth</name>
    <name type="synonym">Eumeta japonica</name>
    <dbReference type="NCBI Taxonomy" id="151549"/>
    <lineage>
        <taxon>Eukaryota</taxon>
        <taxon>Metazoa</taxon>
        <taxon>Ecdysozoa</taxon>
        <taxon>Arthropoda</taxon>
        <taxon>Hexapoda</taxon>
        <taxon>Insecta</taxon>
        <taxon>Pterygota</taxon>
        <taxon>Neoptera</taxon>
        <taxon>Endopterygota</taxon>
        <taxon>Lepidoptera</taxon>
        <taxon>Glossata</taxon>
        <taxon>Ditrysia</taxon>
        <taxon>Tineoidea</taxon>
        <taxon>Psychidae</taxon>
        <taxon>Oiketicinae</taxon>
        <taxon>Eumeta</taxon>
    </lineage>
</organism>
<dbReference type="AlphaFoldDB" id="A0A4C1UA98"/>
<name>A0A4C1UA98_EUMVA</name>
<protein>
    <submittedName>
        <fullName evidence="1">Uncharacterized protein</fullName>
    </submittedName>
</protein>
<reference evidence="1 2" key="1">
    <citation type="journal article" date="2019" name="Commun. Biol.">
        <title>The bagworm genome reveals a unique fibroin gene that provides high tensile strength.</title>
        <authorList>
            <person name="Kono N."/>
            <person name="Nakamura H."/>
            <person name="Ohtoshi R."/>
            <person name="Tomita M."/>
            <person name="Numata K."/>
            <person name="Arakawa K."/>
        </authorList>
    </citation>
    <scope>NUCLEOTIDE SEQUENCE [LARGE SCALE GENOMIC DNA]</scope>
</reference>
<keyword evidence="2" id="KW-1185">Reference proteome</keyword>
<evidence type="ECO:0000313" key="1">
    <source>
        <dbReference type="EMBL" id="GBP22814.1"/>
    </source>
</evidence>
<accession>A0A4C1UA98</accession>
<dbReference type="Proteomes" id="UP000299102">
    <property type="component" value="Unassembled WGS sequence"/>
</dbReference>
<proteinExistence type="predicted"/>
<dbReference type="EMBL" id="BGZK01000144">
    <property type="protein sequence ID" value="GBP22814.1"/>
    <property type="molecule type" value="Genomic_DNA"/>
</dbReference>
<sequence length="101" mass="11657">MDTHNSKKDIDSLPASCDEIAYLMKGNRVDGKERGWSGPTRTLTNWMKHNNGIYYFTTVFCKSVVFHRLSRSVTIFVLQSRWPHYGSTRVKCLLQVSVLKC</sequence>
<comment type="caution">
    <text evidence="1">The sequence shown here is derived from an EMBL/GenBank/DDBJ whole genome shotgun (WGS) entry which is preliminary data.</text>
</comment>